<accession>A0ABW3BLI2</accession>
<feature type="transmembrane region" description="Helical" evidence="1">
    <location>
        <begin position="283"/>
        <end position="300"/>
    </location>
</feature>
<gene>
    <name evidence="4" type="ORF">ACFQZU_18010</name>
</gene>
<keyword evidence="1" id="KW-0812">Transmembrane</keyword>
<keyword evidence="1" id="KW-0472">Membrane</keyword>
<dbReference type="PANTHER" id="PTHR30590:SF2">
    <property type="entry name" value="INNER MEMBRANE PROTEIN"/>
    <property type="match status" value="1"/>
</dbReference>
<dbReference type="Pfam" id="PF04235">
    <property type="entry name" value="DUF418"/>
    <property type="match status" value="1"/>
</dbReference>
<evidence type="ECO:0000313" key="4">
    <source>
        <dbReference type="EMBL" id="MFD0803204.1"/>
    </source>
</evidence>
<feature type="transmembrane region" description="Helical" evidence="1">
    <location>
        <begin position="210"/>
        <end position="233"/>
    </location>
</feature>
<feature type="transmembrane region" description="Helical" evidence="1">
    <location>
        <begin position="245"/>
        <end position="263"/>
    </location>
</feature>
<feature type="transmembrane region" description="Helical" evidence="1">
    <location>
        <begin position="172"/>
        <end position="198"/>
    </location>
</feature>
<feature type="transmembrane region" description="Helical" evidence="1">
    <location>
        <begin position="89"/>
        <end position="107"/>
    </location>
</feature>
<feature type="domain" description="DUF418" evidence="2">
    <location>
        <begin position="202"/>
        <end position="349"/>
    </location>
</feature>
<feature type="transmembrane region" description="Helical" evidence="1">
    <location>
        <begin position="312"/>
        <end position="330"/>
    </location>
</feature>
<feature type="non-terminal residue" evidence="4">
    <location>
        <position position="1"/>
    </location>
</feature>
<evidence type="ECO:0000259" key="2">
    <source>
        <dbReference type="Pfam" id="PF04235"/>
    </source>
</evidence>
<feature type="domain" description="Heparan-alpha-glucosaminide N-acetyltransferase catalytic" evidence="3">
    <location>
        <begin position="45"/>
        <end position="142"/>
    </location>
</feature>
<dbReference type="Proteomes" id="UP001596956">
    <property type="component" value="Unassembled WGS sequence"/>
</dbReference>
<dbReference type="InterPro" id="IPR012429">
    <property type="entry name" value="HGSNAT_cat"/>
</dbReference>
<evidence type="ECO:0000313" key="5">
    <source>
        <dbReference type="Proteomes" id="UP001596956"/>
    </source>
</evidence>
<dbReference type="Pfam" id="PF07786">
    <property type="entry name" value="HGSNAT_cat"/>
    <property type="match status" value="1"/>
</dbReference>
<evidence type="ECO:0000259" key="3">
    <source>
        <dbReference type="Pfam" id="PF07786"/>
    </source>
</evidence>
<protein>
    <submittedName>
        <fullName evidence="4">DUF418 domain-containing protein</fullName>
    </submittedName>
</protein>
<proteinExistence type="predicted"/>
<keyword evidence="5" id="KW-1185">Reference proteome</keyword>
<keyword evidence="1" id="KW-1133">Transmembrane helix</keyword>
<name>A0ABW3BLI2_9ACTN</name>
<dbReference type="PANTHER" id="PTHR30590">
    <property type="entry name" value="INNER MEMBRANE PROTEIN"/>
    <property type="match status" value="1"/>
</dbReference>
<feature type="transmembrane region" description="Helical" evidence="1">
    <location>
        <begin position="51"/>
        <end position="69"/>
    </location>
</feature>
<dbReference type="EMBL" id="JBHTHR010000776">
    <property type="protein sequence ID" value="MFD0803204.1"/>
    <property type="molecule type" value="Genomic_DNA"/>
</dbReference>
<comment type="caution">
    <text evidence="4">The sequence shown here is derived from an EMBL/GenBank/DDBJ whole genome shotgun (WGS) entry which is preliminary data.</text>
</comment>
<reference evidence="5" key="1">
    <citation type="journal article" date="2019" name="Int. J. Syst. Evol. Microbiol.">
        <title>The Global Catalogue of Microorganisms (GCM) 10K type strain sequencing project: providing services to taxonomists for standard genome sequencing and annotation.</title>
        <authorList>
            <consortium name="The Broad Institute Genomics Platform"/>
            <consortium name="The Broad Institute Genome Sequencing Center for Infectious Disease"/>
            <person name="Wu L."/>
            <person name="Ma J."/>
        </authorList>
    </citation>
    <scope>NUCLEOTIDE SEQUENCE [LARGE SCALE GENOMIC DNA]</scope>
    <source>
        <strain evidence="5">CCUG 63369</strain>
    </source>
</reference>
<evidence type="ECO:0000256" key="1">
    <source>
        <dbReference type="SAM" id="Phobius"/>
    </source>
</evidence>
<sequence length="367" mass="38673">TGPPGGSAARRGTGTGVGVVRQTAGMRHDTAAPESGPLCAGTPGRITALDALRGFALCGIVFINIPQTMDMFDYAGQMPFGLRFFVLGRFYPIFYLLFGLGFGLFLRSAARSSARPRPLLVRRFAALALMGAVLHLIQPGEVLLPFAVAGLLVLLPASYLPQRGVVAVGTVLTIAGILAGVGGFGLLPGLFTLGFALAKLRVPRTLHRRAPQLAVLVAAGAALAAASLGLVALELPAMAQPRIGLLLSTSMSACYAGLFLLLMRTPAARPLDAVLAPMGRMALTNYFTAALLFVPLGLAMGLHDSSLWGRTAALGAGILALQAVWSPLWLRAFAYGPLEWVWRCATYWRILPIKERVQSRSGPPGIH</sequence>
<dbReference type="InterPro" id="IPR007349">
    <property type="entry name" value="DUF418"/>
</dbReference>
<organism evidence="4 5">
    <name type="scientific">Streptomonospora algeriensis</name>
    <dbReference type="NCBI Taxonomy" id="995084"/>
    <lineage>
        <taxon>Bacteria</taxon>
        <taxon>Bacillati</taxon>
        <taxon>Actinomycetota</taxon>
        <taxon>Actinomycetes</taxon>
        <taxon>Streptosporangiales</taxon>
        <taxon>Nocardiopsidaceae</taxon>
        <taxon>Streptomonospora</taxon>
    </lineage>
</organism>
<dbReference type="InterPro" id="IPR052529">
    <property type="entry name" value="Bact_Transport_Assoc"/>
</dbReference>